<feature type="region of interest" description="Disordered" evidence="1">
    <location>
        <begin position="107"/>
        <end position="136"/>
    </location>
</feature>
<gene>
    <name evidence="2" type="ORF">ACN38_g11534</name>
</gene>
<dbReference type="PANTHER" id="PTHR37540:SF5">
    <property type="entry name" value="TRANSCRIPTION FACTOR DOMAIN-CONTAINING PROTEIN"/>
    <property type="match status" value="1"/>
</dbReference>
<reference evidence="2 3" key="1">
    <citation type="submission" date="2015-08" db="EMBL/GenBank/DDBJ databases">
        <title>Genome sequencing of Penicillium nordicum.</title>
        <authorList>
            <person name="Nguyen H.D."/>
            <person name="Seifert K.A."/>
        </authorList>
    </citation>
    <scope>NUCLEOTIDE SEQUENCE [LARGE SCALE GENOMIC DNA]</scope>
    <source>
        <strain evidence="2 3">DAOMC 185683</strain>
    </source>
</reference>
<comment type="caution">
    <text evidence="2">The sequence shown here is derived from an EMBL/GenBank/DDBJ whole genome shotgun (WGS) entry which is preliminary data.</text>
</comment>
<keyword evidence="3" id="KW-1185">Reference proteome</keyword>
<proteinExistence type="predicted"/>
<accession>A0A0M8NR25</accession>
<dbReference type="PANTHER" id="PTHR37540">
    <property type="entry name" value="TRANSCRIPTION FACTOR (ACR-2), PUTATIVE-RELATED-RELATED"/>
    <property type="match status" value="1"/>
</dbReference>
<name>A0A0M8NR25_9EURO</name>
<evidence type="ECO:0000313" key="3">
    <source>
        <dbReference type="Proteomes" id="UP000037696"/>
    </source>
</evidence>
<feature type="compositionally biased region" description="Low complexity" evidence="1">
    <location>
        <begin position="57"/>
        <end position="67"/>
    </location>
</feature>
<evidence type="ECO:0000313" key="2">
    <source>
        <dbReference type="EMBL" id="KOS37666.1"/>
    </source>
</evidence>
<feature type="region of interest" description="Disordered" evidence="1">
    <location>
        <begin position="1"/>
        <end position="74"/>
    </location>
</feature>
<sequence length="640" mass="70199">MASRKKQPAPKKDGIHFVNARPASETERLNAQRQVRAHVGRWISDQTKDRAAGESSNPRARPVRNAVPPLPAIDRVLPGPSSFSIVSRPSSAHRGSNIGQSFIFANDSRPNQAGYRDSSFSPSQASDSSDSSSSDYASSVTVLSSQALAVIRFNDRSSPERLERDLSGVFDPFATYPAPRSFEPEMINLSERYLTGVVWPGLAPRPRNVRATADKWFDLSMADPALFTAFMFGSLCHLRVQWQNNWVPGTVFGPRERRALQLCEMESIKLINQAVRDPDRAVSDAVLLSVICMAHHQAEEKSVQQHRRTPFNPPFPRLQWIDVYGCLPPNMIHIKGLLQLIKMRGGLVNIHTDGLAATISFSDIMSCSVLCTHPCFEFWPLADHRLGLSIQELLGFGPSDVDQGFARLQEIGATPQMAEAFQAVHTYIGIIKASPNVTHDVPLLVDQRNLTQHTLLCLAPGSELHAFFSHPTHAATYEACRLAALIFGVGVLFPIPAQNTPLSTLAGLIQSVLLQPSSTGLWTSSSTRLPLIWVLTLGGIAANDTPNRAWFASALGDIVRKTGLNSWANIKSVLASMLWYDAACDTAAEALWQENASRATYIIHNVPMFSPDLQAGIFHLSLLCLSSSSSCRDTPTMSFS</sequence>
<organism evidence="2 3">
    <name type="scientific">Penicillium nordicum</name>
    <dbReference type="NCBI Taxonomy" id="229535"/>
    <lineage>
        <taxon>Eukaryota</taxon>
        <taxon>Fungi</taxon>
        <taxon>Dikarya</taxon>
        <taxon>Ascomycota</taxon>
        <taxon>Pezizomycotina</taxon>
        <taxon>Eurotiomycetes</taxon>
        <taxon>Eurotiomycetidae</taxon>
        <taxon>Eurotiales</taxon>
        <taxon>Aspergillaceae</taxon>
        <taxon>Penicillium</taxon>
    </lineage>
</organism>
<feature type="compositionally biased region" description="Low complexity" evidence="1">
    <location>
        <begin position="117"/>
        <end position="136"/>
    </location>
</feature>
<dbReference type="OrthoDB" id="3469466at2759"/>
<evidence type="ECO:0000256" key="1">
    <source>
        <dbReference type="SAM" id="MobiDB-lite"/>
    </source>
</evidence>
<dbReference type="Proteomes" id="UP000037696">
    <property type="component" value="Unassembled WGS sequence"/>
</dbReference>
<protein>
    <recommendedName>
        <fullName evidence="4">Transcription factor domain-containing protein</fullName>
    </recommendedName>
</protein>
<dbReference type="AlphaFoldDB" id="A0A0M8NR25"/>
<dbReference type="EMBL" id="LHQQ01000303">
    <property type="protein sequence ID" value="KOS37666.1"/>
    <property type="molecule type" value="Genomic_DNA"/>
</dbReference>
<dbReference type="STRING" id="229535.A0A0M8NR25"/>
<evidence type="ECO:0008006" key="4">
    <source>
        <dbReference type="Google" id="ProtNLM"/>
    </source>
</evidence>